<dbReference type="UniPathway" id="UPA00358">
    <property type="reaction ID" value="UER00476"/>
</dbReference>
<keyword evidence="2 5" id="KW-0808">Transferase</keyword>
<keyword evidence="4 5" id="KW-0448">Lipopolysaccharide biosynthesis</keyword>
<comment type="catalytic activity">
    <reaction evidence="5">
        <text>3-deoxy-alpha-D-manno-oct-2-ulosonate + CTP = CMP-3-deoxy-beta-D-manno-octulosonate + diphosphate</text>
        <dbReference type="Rhea" id="RHEA:23448"/>
        <dbReference type="ChEBI" id="CHEBI:33019"/>
        <dbReference type="ChEBI" id="CHEBI:37563"/>
        <dbReference type="ChEBI" id="CHEBI:85986"/>
        <dbReference type="ChEBI" id="CHEBI:85987"/>
        <dbReference type="EC" id="2.7.7.38"/>
    </reaction>
</comment>
<dbReference type="PANTHER" id="PTHR42866:SF2">
    <property type="entry name" value="3-DEOXY-MANNO-OCTULOSONATE CYTIDYLYLTRANSFERASE, MITOCHONDRIAL"/>
    <property type="match status" value="1"/>
</dbReference>
<dbReference type="HAMAP" id="MF_00057">
    <property type="entry name" value="KdsB"/>
    <property type="match status" value="1"/>
</dbReference>
<dbReference type="NCBIfam" id="NF003950">
    <property type="entry name" value="PRK05450.1-3"/>
    <property type="match status" value="1"/>
</dbReference>
<dbReference type="SUPFAM" id="SSF53448">
    <property type="entry name" value="Nucleotide-diphospho-sugar transferases"/>
    <property type="match status" value="1"/>
</dbReference>
<dbReference type="GO" id="GO:0016020">
    <property type="term" value="C:membrane"/>
    <property type="evidence" value="ECO:0007669"/>
    <property type="project" value="UniProtKB-SubCell"/>
</dbReference>
<keyword evidence="5" id="KW-0963">Cytoplasm</keyword>
<evidence type="ECO:0000313" key="6">
    <source>
        <dbReference type="EMBL" id="SEA92236.1"/>
    </source>
</evidence>
<comment type="pathway">
    <text evidence="5">Nucleotide-sugar biosynthesis; CMP-3-deoxy-D-manno-octulosonate biosynthesis; CMP-3-deoxy-D-manno-octulosonate from 3-deoxy-D-manno-octulosonate and CTP: step 1/1.</text>
</comment>
<dbReference type="PANTHER" id="PTHR42866">
    <property type="entry name" value="3-DEOXY-MANNO-OCTULOSONATE CYTIDYLYLTRANSFERASE"/>
    <property type="match status" value="1"/>
</dbReference>
<organism evidence="6 7">
    <name type="scientific">Xylanibacter ruminicola</name>
    <name type="common">Prevotella ruminicola</name>
    <dbReference type="NCBI Taxonomy" id="839"/>
    <lineage>
        <taxon>Bacteria</taxon>
        <taxon>Pseudomonadati</taxon>
        <taxon>Bacteroidota</taxon>
        <taxon>Bacteroidia</taxon>
        <taxon>Bacteroidales</taxon>
        <taxon>Prevotellaceae</taxon>
        <taxon>Xylanibacter</taxon>
    </lineage>
</organism>
<dbReference type="AlphaFoldDB" id="A0A1H4F4F8"/>
<dbReference type="Gene3D" id="3.90.550.10">
    <property type="entry name" value="Spore Coat Polysaccharide Biosynthesis Protein SpsA, Chain A"/>
    <property type="match status" value="1"/>
</dbReference>
<comment type="function">
    <text evidence="5">Activates KDO (a required 8-carbon sugar) for incorporation into bacterial lipopolysaccharide in Gram-negative bacteria.</text>
</comment>
<evidence type="ECO:0000256" key="1">
    <source>
        <dbReference type="ARBA" id="ARBA00004370"/>
    </source>
</evidence>
<keyword evidence="3 5" id="KW-0548">Nucleotidyltransferase</keyword>
<dbReference type="NCBIfam" id="NF003952">
    <property type="entry name" value="PRK05450.1-5"/>
    <property type="match status" value="1"/>
</dbReference>
<dbReference type="OrthoDB" id="9815559at2"/>
<dbReference type="EMBL" id="FNRF01000007">
    <property type="protein sequence ID" value="SEA92236.1"/>
    <property type="molecule type" value="Genomic_DNA"/>
</dbReference>
<dbReference type="FunFam" id="3.90.550.10:FF:000011">
    <property type="entry name" value="3-deoxy-manno-octulosonate cytidylyltransferase"/>
    <property type="match status" value="1"/>
</dbReference>
<evidence type="ECO:0000256" key="3">
    <source>
        <dbReference type="ARBA" id="ARBA00022695"/>
    </source>
</evidence>
<evidence type="ECO:0000313" key="7">
    <source>
        <dbReference type="Proteomes" id="UP000182257"/>
    </source>
</evidence>
<dbReference type="NCBIfam" id="TIGR00466">
    <property type="entry name" value="kdsB"/>
    <property type="match status" value="1"/>
</dbReference>
<dbReference type="Pfam" id="PF02348">
    <property type="entry name" value="CTP_transf_3"/>
    <property type="match status" value="1"/>
</dbReference>
<dbReference type="InterPro" id="IPR029044">
    <property type="entry name" value="Nucleotide-diphossugar_trans"/>
</dbReference>
<dbReference type="InterPro" id="IPR004528">
    <property type="entry name" value="KdsB"/>
</dbReference>
<dbReference type="Proteomes" id="UP000182257">
    <property type="component" value="Unassembled WGS sequence"/>
</dbReference>
<name>A0A1H4F4F8_XYLRU</name>
<dbReference type="CDD" id="cd02517">
    <property type="entry name" value="CMP-KDO-Synthetase"/>
    <property type="match status" value="1"/>
</dbReference>
<comment type="similarity">
    <text evidence="5">Belongs to the KdsB family.</text>
</comment>
<dbReference type="NCBIfam" id="NF009905">
    <property type="entry name" value="PRK13368.1"/>
    <property type="match status" value="1"/>
</dbReference>
<dbReference type="RefSeq" id="WP_074762295.1">
    <property type="nucleotide sequence ID" value="NZ_FNRF01000007.1"/>
</dbReference>
<evidence type="ECO:0000256" key="2">
    <source>
        <dbReference type="ARBA" id="ARBA00022679"/>
    </source>
</evidence>
<evidence type="ECO:0000256" key="4">
    <source>
        <dbReference type="ARBA" id="ARBA00022985"/>
    </source>
</evidence>
<evidence type="ECO:0000256" key="5">
    <source>
        <dbReference type="HAMAP-Rule" id="MF_00057"/>
    </source>
</evidence>
<dbReference type="GO" id="GO:0009103">
    <property type="term" value="P:lipopolysaccharide biosynthetic process"/>
    <property type="evidence" value="ECO:0007669"/>
    <property type="project" value="UniProtKB-UniRule"/>
</dbReference>
<dbReference type="InterPro" id="IPR003329">
    <property type="entry name" value="Cytidylyl_trans"/>
</dbReference>
<sequence length="248" mass="28044">MKFMAIIPARYASTRYPGKPLAILGGKTVIQRVYEQVKSVLDEVYVATDDQRIFDAVVAFGGRAVMTRADHKSGTDRIEEAAEKIGSDADVIINVQGDEPFIQPSQIETLMHLFDAPETQIGTLGKLFESIEAIENPNSPKIVTDNRGFALYFSRSVIPYIRGKERNEWFGVYPFLKHLGIYAYRREVLAEVTKLPQSSMEKAESLEQLRWLQNGYRIRVGMTDIETVGIDTPEDLTRAEEFLLKHLA</sequence>
<dbReference type="EC" id="2.7.7.38" evidence="5"/>
<comment type="subcellular location">
    <subcellularLocation>
        <location evidence="5">Cytoplasm</location>
    </subcellularLocation>
    <subcellularLocation>
        <location evidence="1">Membrane</location>
    </subcellularLocation>
</comment>
<reference evidence="6 7" key="1">
    <citation type="submission" date="2016-10" db="EMBL/GenBank/DDBJ databases">
        <authorList>
            <person name="de Groot N.N."/>
        </authorList>
    </citation>
    <scope>NUCLEOTIDE SEQUENCE [LARGE SCALE GENOMIC DNA]</scope>
    <source>
        <strain evidence="6 7">D31d</strain>
    </source>
</reference>
<dbReference type="GO" id="GO:0033468">
    <property type="term" value="P:CMP-keto-3-deoxy-D-manno-octulosonic acid biosynthetic process"/>
    <property type="evidence" value="ECO:0007669"/>
    <property type="project" value="UniProtKB-UniRule"/>
</dbReference>
<dbReference type="GO" id="GO:0005829">
    <property type="term" value="C:cytosol"/>
    <property type="evidence" value="ECO:0007669"/>
    <property type="project" value="TreeGrafter"/>
</dbReference>
<proteinExistence type="inferred from homology"/>
<accession>A0A1H4F4F8</accession>
<protein>
    <recommendedName>
        <fullName evidence="5">3-deoxy-manno-octulosonate cytidylyltransferase</fullName>
        <ecNumber evidence="5">2.7.7.38</ecNumber>
    </recommendedName>
    <alternativeName>
        <fullName evidence="5">CMP-2-keto-3-deoxyoctulosonic acid synthase</fullName>
        <shortName evidence="5">CKS</shortName>
        <shortName evidence="5">CMP-KDO synthase</shortName>
    </alternativeName>
</protein>
<gene>
    <name evidence="5" type="primary">kdsB</name>
    <name evidence="6" type="ORF">SAMN05216462_3125</name>
</gene>
<dbReference type="GO" id="GO:0008690">
    <property type="term" value="F:3-deoxy-manno-octulosonate cytidylyltransferase activity"/>
    <property type="evidence" value="ECO:0007669"/>
    <property type="project" value="UniProtKB-UniRule"/>
</dbReference>